<dbReference type="PROSITE" id="PS00732">
    <property type="entry name" value="RIBOSOMAL_S16"/>
    <property type="match status" value="1"/>
</dbReference>
<dbReference type="HAMAP" id="MF_00385">
    <property type="entry name" value="Ribosomal_bS16"/>
    <property type="match status" value="1"/>
</dbReference>
<evidence type="ECO:0000256" key="1">
    <source>
        <dbReference type="ARBA" id="ARBA00006668"/>
    </source>
</evidence>
<dbReference type="InterPro" id="IPR020592">
    <property type="entry name" value="Ribosomal_bS16_CS"/>
</dbReference>
<dbReference type="PANTHER" id="PTHR12919">
    <property type="entry name" value="30S RIBOSOMAL PROTEIN S16"/>
    <property type="match status" value="1"/>
</dbReference>
<dbReference type="InterPro" id="IPR000307">
    <property type="entry name" value="Ribosomal_bS16"/>
</dbReference>
<dbReference type="GO" id="GO:0032543">
    <property type="term" value="P:mitochondrial translation"/>
    <property type="evidence" value="ECO:0007669"/>
    <property type="project" value="TreeGrafter"/>
</dbReference>
<dbReference type="AlphaFoldDB" id="A0A0X8HVK1"/>
<dbReference type="GO" id="GO:0005763">
    <property type="term" value="C:mitochondrial small ribosomal subunit"/>
    <property type="evidence" value="ECO:0007669"/>
    <property type="project" value="TreeGrafter"/>
</dbReference>
<evidence type="ECO:0000313" key="4">
    <source>
        <dbReference type="EMBL" id="AMD22327.1"/>
    </source>
</evidence>
<keyword evidence="5" id="KW-1185">Reference proteome</keyword>
<dbReference type="Proteomes" id="UP000243052">
    <property type="component" value="Chromosome vii"/>
</dbReference>
<protein>
    <submittedName>
        <fullName evidence="4">HGL013Wp</fullName>
    </submittedName>
</protein>
<dbReference type="PANTHER" id="PTHR12919:SF20">
    <property type="entry name" value="SMALL RIBOSOMAL SUBUNIT PROTEIN BS16M"/>
    <property type="match status" value="1"/>
</dbReference>
<name>A0A0X8HVK1_9SACH</name>
<evidence type="ECO:0000256" key="3">
    <source>
        <dbReference type="ARBA" id="ARBA00023274"/>
    </source>
</evidence>
<dbReference type="EMBL" id="CP014247">
    <property type="protein sequence ID" value="AMD22327.1"/>
    <property type="molecule type" value="Genomic_DNA"/>
</dbReference>
<reference evidence="4 5" key="1">
    <citation type="submission" date="2016-01" db="EMBL/GenBank/DDBJ databases">
        <title>Genome sequence of the yeast Holleya sinecauda.</title>
        <authorList>
            <person name="Dietrich F.S."/>
        </authorList>
    </citation>
    <scope>NUCLEOTIDE SEQUENCE [LARGE SCALE GENOMIC DNA]</scope>
    <source>
        <strain evidence="4 5">ATCC 58844</strain>
    </source>
</reference>
<evidence type="ECO:0000256" key="2">
    <source>
        <dbReference type="ARBA" id="ARBA00022980"/>
    </source>
</evidence>
<keyword evidence="3" id="KW-0687">Ribonucleoprotein</keyword>
<dbReference type="NCBIfam" id="TIGR00002">
    <property type="entry name" value="S16"/>
    <property type="match status" value="1"/>
</dbReference>
<keyword evidence="2" id="KW-0689">Ribosomal protein</keyword>
<dbReference type="Pfam" id="PF00886">
    <property type="entry name" value="Ribosomal_S16"/>
    <property type="match status" value="1"/>
</dbReference>
<accession>A0A0X8HVK1</accession>
<comment type="similarity">
    <text evidence="1">Belongs to the bacterial ribosomal protein bS16 family.</text>
</comment>
<dbReference type="OrthoDB" id="407221at2759"/>
<dbReference type="STRING" id="45286.A0A0X8HVK1"/>
<sequence>MTKGLVRIRLARIGRKHAPLYNIVVTTAKRTNYKKPIEVIGEYLPKPVTSKLEAPQSKVYLEKQVQLDMNRAKYWISVGAQATEPVVRIFKKCGILDSNWGVQRSLKGKVIEPRVETFE</sequence>
<proteinExistence type="inferred from homology"/>
<organism evidence="4 5">
    <name type="scientific">Eremothecium sinecaudum</name>
    <dbReference type="NCBI Taxonomy" id="45286"/>
    <lineage>
        <taxon>Eukaryota</taxon>
        <taxon>Fungi</taxon>
        <taxon>Dikarya</taxon>
        <taxon>Ascomycota</taxon>
        <taxon>Saccharomycotina</taxon>
        <taxon>Saccharomycetes</taxon>
        <taxon>Saccharomycetales</taxon>
        <taxon>Saccharomycetaceae</taxon>
        <taxon>Eremothecium</taxon>
    </lineage>
</organism>
<dbReference type="Gene3D" id="3.30.1320.10">
    <property type="match status" value="1"/>
</dbReference>
<dbReference type="RefSeq" id="XP_017989323.1">
    <property type="nucleotide sequence ID" value="XM_018133514.1"/>
</dbReference>
<dbReference type="GeneID" id="28725674"/>
<evidence type="ECO:0000313" key="5">
    <source>
        <dbReference type="Proteomes" id="UP000243052"/>
    </source>
</evidence>
<dbReference type="InterPro" id="IPR023803">
    <property type="entry name" value="Ribosomal_bS16_dom_sf"/>
</dbReference>
<gene>
    <name evidence="4" type="ORF">AW171_hschr74355</name>
</gene>
<dbReference type="SUPFAM" id="SSF54565">
    <property type="entry name" value="Ribosomal protein S16"/>
    <property type="match status" value="1"/>
</dbReference>
<dbReference type="GO" id="GO:0003735">
    <property type="term" value="F:structural constituent of ribosome"/>
    <property type="evidence" value="ECO:0007669"/>
    <property type="project" value="InterPro"/>
</dbReference>